<evidence type="ECO:0000256" key="1">
    <source>
        <dbReference type="SAM" id="MobiDB-lite"/>
    </source>
</evidence>
<dbReference type="AlphaFoldDB" id="A0A834I9K4"/>
<dbReference type="EMBL" id="JAACXV010009753">
    <property type="protein sequence ID" value="KAF7275584.1"/>
    <property type="molecule type" value="Genomic_DNA"/>
</dbReference>
<comment type="caution">
    <text evidence="3">The sequence shown here is derived from an EMBL/GenBank/DDBJ whole genome shotgun (WGS) entry which is preliminary data.</text>
</comment>
<dbReference type="SUPFAM" id="SSF56112">
    <property type="entry name" value="Protein kinase-like (PK-like)"/>
    <property type="match status" value="1"/>
</dbReference>
<evidence type="ECO:0000313" key="4">
    <source>
        <dbReference type="Proteomes" id="UP000625711"/>
    </source>
</evidence>
<dbReference type="PANTHER" id="PTHR11012">
    <property type="entry name" value="PROTEIN KINASE-LIKE DOMAIN-CONTAINING"/>
    <property type="match status" value="1"/>
</dbReference>
<accession>A0A834I9K4</accession>
<dbReference type="InterPro" id="IPR004119">
    <property type="entry name" value="EcKL"/>
</dbReference>
<dbReference type="SMART" id="SM00587">
    <property type="entry name" value="CHK"/>
    <property type="match status" value="1"/>
</dbReference>
<feature type="region of interest" description="Disordered" evidence="1">
    <location>
        <begin position="1"/>
        <end position="21"/>
    </location>
</feature>
<proteinExistence type="predicted"/>
<evidence type="ECO:0000259" key="2">
    <source>
        <dbReference type="SMART" id="SM00587"/>
    </source>
</evidence>
<dbReference type="Gene3D" id="3.90.1200.10">
    <property type="match status" value="1"/>
</dbReference>
<reference evidence="3" key="1">
    <citation type="submission" date="2020-08" db="EMBL/GenBank/DDBJ databases">
        <title>Genome sequencing and assembly of the red palm weevil Rhynchophorus ferrugineus.</title>
        <authorList>
            <person name="Dias G.B."/>
            <person name="Bergman C.M."/>
            <person name="Manee M."/>
        </authorList>
    </citation>
    <scope>NUCLEOTIDE SEQUENCE</scope>
    <source>
        <strain evidence="3">AA-2017</strain>
        <tissue evidence="3">Whole larva</tissue>
    </source>
</reference>
<dbReference type="InterPro" id="IPR015897">
    <property type="entry name" value="CHK_kinase-like"/>
</dbReference>
<organism evidence="3 4">
    <name type="scientific">Rhynchophorus ferrugineus</name>
    <name type="common">Red palm weevil</name>
    <name type="synonym">Curculio ferrugineus</name>
    <dbReference type="NCBI Taxonomy" id="354439"/>
    <lineage>
        <taxon>Eukaryota</taxon>
        <taxon>Metazoa</taxon>
        <taxon>Ecdysozoa</taxon>
        <taxon>Arthropoda</taxon>
        <taxon>Hexapoda</taxon>
        <taxon>Insecta</taxon>
        <taxon>Pterygota</taxon>
        <taxon>Neoptera</taxon>
        <taxon>Endopterygota</taxon>
        <taxon>Coleoptera</taxon>
        <taxon>Polyphaga</taxon>
        <taxon>Cucujiformia</taxon>
        <taxon>Curculionidae</taxon>
        <taxon>Dryophthorinae</taxon>
        <taxon>Rhynchophorus</taxon>
    </lineage>
</organism>
<dbReference type="Pfam" id="PF02958">
    <property type="entry name" value="EcKL"/>
    <property type="match status" value="1"/>
</dbReference>
<evidence type="ECO:0000313" key="3">
    <source>
        <dbReference type="EMBL" id="KAF7275584.1"/>
    </source>
</evidence>
<sequence length="551" mass="64448">MNKLDDNNSDIQDGADSDQEDPEQLLNDWLGELDALTGSTDNLVCSRSAGVSILRPTFSMTDVLSLEDYHTVVRHYLDIENFVVINYVVKPFFSEVNGFLGEHLLLEVTVRIDERERTLRFFAKRFPFGHRMQSRFLESMHGWQREIYFFEKLIPALRDTLPNYEVDFLPRYFLGRPNSFIVFEDLTLRNYDLPRQANLNMLDNQHICLALKSLAKYHAGYLAYEEHMSRKSGGTFRLFTGREEMVLEPLLRKQEGFLGYDWFRAGVKGLRALIGRVYSGPSSGLEKVEEKYNVLVEKALQLLFPHDNFRCVLAHGDMWGKNIMYQYDGDGTDPLNAILVDFQLQRYNVPIHDVLLFVSLTTDRSTRQKYFHFYLRTYHQALCNELASQDVTPEQVSMTYDDLLKSVNFIMPEIQIQGPLQRLQQCGNKDFFKNLLQEKEQYIKYIFDDKTPFALELFDTDANFKQVLTEAVEDVIEASLYPEVSREDCYRILEDTLGDVKYDLRDYVVETVDGKKYLYKLILNVSGLECRKYEFLVKNEPFDFPRIVKEL</sequence>
<dbReference type="PANTHER" id="PTHR11012:SF48">
    <property type="entry name" value="CHK KINASE-LIKE DOMAIN-CONTAINING PROTEIN-RELATED"/>
    <property type="match status" value="1"/>
</dbReference>
<gene>
    <name evidence="3" type="ORF">GWI33_011573</name>
</gene>
<feature type="domain" description="CHK kinase-like" evidence="2">
    <location>
        <begin position="181"/>
        <end position="388"/>
    </location>
</feature>
<protein>
    <recommendedName>
        <fullName evidence="2">CHK kinase-like domain-containing protein</fullName>
    </recommendedName>
</protein>
<dbReference type="OrthoDB" id="190089at2759"/>
<keyword evidence="4" id="KW-1185">Reference proteome</keyword>
<dbReference type="InterPro" id="IPR011009">
    <property type="entry name" value="Kinase-like_dom_sf"/>
</dbReference>
<dbReference type="Proteomes" id="UP000625711">
    <property type="component" value="Unassembled WGS sequence"/>
</dbReference>
<name>A0A834I9K4_RHYFE</name>